<dbReference type="AlphaFoldDB" id="A0A023BU49"/>
<dbReference type="Proteomes" id="UP000023541">
    <property type="component" value="Unassembled WGS sequence"/>
</dbReference>
<dbReference type="RefSeq" id="WP_034242225.1">
    <property type="nucleotide sequence ID" value="NZ_AQRA01000005.1"/>
</dbReference>
<dbReference type="STRING" id="1317122.ATO12_16425"/>
<dbReference type="InterPro" id="IPR051783">
    <property type="entry name" value="NAD(P)-dependent_oxidoreduct"/>
</dbReference>
<dbReference type="Gene3D" id="3.40.50.720">
    <property type="entry name" value="NAD(P)-binding Rossmann-like Domain"/>
    <property type="match status" value="1"/>
</dbReference>
<keyword evidence="2" id="KW-1185">Reference proteome</keyword>
<dbReference type="OrthoDB" id="751203at2"/>
<accession>A0A023BU49</accession>
<evidence type="ECO:0000313" key="2">
    <source>
        <dbReference type="Proteomes" id="UP000023541"/>
    </source>
</evidence>
<dbReference type="PANTHER" id="PTHR48079:SF6">
    <property type="entry name" value="NAD(P)-BINDING DOMAIN-CONTAINING PROTEIN-RELATED"/>
    <property type="match status" value="1"/>
</dbReference>
<dbReference type="GO" id="GO:0004029">
    <property type="term" value="F:aldehyde dehydrogenase (NAD+) activity"/>
    <property type="evidence" value="ECO:0007669"/>
    <property type="project" value="TreeGrafter"/>
</dbReference>
<dbReference type="EMBL" id="AQRA01000005">
    <property type="protein sequence ID" value="EZH73522.1"/>
    <property type="molecule type" value="Genomic_DNA"/>
</dbReference>
<sequence>MTLELVKKSKHISILGCGWLGLPLAIDRIAKGDTIKGSTTTESKIEKLKTEGITPYLFTLGESLEKEYLDFLSGSEIIIINFPPKRIPNIIEIYQNQIKSILPFISDTQKIIFISSTSVYQNTNGKVTETLNIEPEKESGKAVAAVERLLQEQFENRVSIIRLSGLIGDDRLPGRFLANKKEVQNGDVPINVIHREDCIGLINAVIEKEAWGEIINGCADQHPIRKEYYTLAAQKIGLTPPTFIKQEKQAYKIISNTKSKTLLGYSYIHPDPLKLI</sequence>
<name>A0A023BU49_9FLAO</name>
<reference evidence="1 2" key="1">
    <citation type="submission" date="2014-04" db="EMBL/GenBank/DDBJ databases">
        <title>Aquimarina sp. 22II-S11-z7 Genome Sequencing.</title>
        <authorList>
            <person name="Lai Q."/>
        </authorList>
    </citation>
    <scope>NUCLEOTIDE SEQUENCE [LARGE SCALE GENOMIC DNA]</scope>
    <source>
        <strain evidence="1 2">22II-S11-z7</strain>
    </source>
</reference>
<comment type="caution">
    <text evidence="1">The sequence shown here is derived from an EMBL/GenBank/DDBJ whole genome shotgun (WGS) entry which is preliminary data.</text>
</comment>
<dbReference type="InterPro" id="IPR036291">
    <property type="entry name" value="NAD(P)-bd_dom_sf"/>
</dbReference>
<gene>
    <name evidence="1" type="ORF">ATO12_16425</name>
</gene>
<dbReference type="GO" id="GO:0005737">
    <property type="term" value="C:cytoplasm"/>
    <property type="evidence" value="ECO:0007669"/>
    <property type="project" value="TreeGrafter"/>
</dbReference>
<protein>
    <submittedName>
        <fullName evidence="1">Epimerase</fullName>
    </submittedName>
</protein>
<dbReference type="SUPFAM" id="SSF51735">
    <property type="entry name" value="NAD(P)-binding Rossmann-fold domains"/>
    <property type="match status" value="1"/>
</dbReference>
<organism evidence="1 2">
    <name type="scientific">Aquimarina atlantica</name>
    <dbReference type="NCBI Taxonomy" id="1317122"/>
    <lineage>
        <taxon>Bacteria</taxon>
        <taxon>Pseudomonadati</taxon>
        <taxon>Bacteroidota</taxon>
        <taxon>Flavobacteriia</taxon>
        <taxon>Flavobacteriales</taxon>
        <taxon>Flavobacteriaceae</taxon>
        <taxon>Aquimarina</taxon>
    </lineage>
</organism>
<proteinExistence type="predicted"/>
<dbReference type="eggNOG" id="COG0451">
    <property type="taxonomic scope" value="Bacteria"/>
</dbReference>
<evidence type="ECO:0000313" key="1">
    <source>
        <dbReference type="EMBL" id="EZH73522.1"/>
    </source>
</evidence>
<dbReference type="PANTHER" id="PTHR48079">
    <property type="entry name" value="PROTEIN YEEZ"/>
    <property type="match status" value="1"/>
</dbReference>